<dbReference type="FunFam" id="3.40.50.10380:FF:000001">
    <property type="entry name" value="NAD-dependent malic enzyme"/>
    <property type="match status" value="1"/>
</dbReference>
<feature type="binding site" evidence="8">
    <location>
        <position position="244"/>
    </location>
    <ligand>
        <name>a divalent metal cation</name>
        <dbReference type="ChEBI" id="CHEBI:60240"/>
    </ligand>
</feature>
<dbReference type="GO" id="GO:0046872">
    <property type="term" value="F:metal ion binding"/>
    <property type="evidence" value="ECO:0007669"/>
    <property type="project" value="UniProtKB-KW"/>
</dbReference>
<dbReference type="Pfam" id="PF03949">
    <property type="entry name" value="Malic_M"/>
    <property type="match status" value="1"/>
</dbReference>
<evidence type="ECO:0000256" key="8">
    <source>
        <dbReference type="PIRSR" id="PIRSR000106-3"/>
    </source>
</evidence>
<dbReference type="InterPro" id="IPR036291">
    <property type="entry name" value="NAD(P)-bd_dom_sf"/>
</dbReference>
<sequence>MNTTVKVKQVRITGHELLEHPLLNKGTAFTQEERDMLGLNGMLPARVETLQEQVERALQTLRAQPDPLAGYVYLRSLMDINETLYYAVVSRDLYGILPLIYTPTVGAGCQQFSHLFRRPRGLFLSMADQDRLDEIFASPRLDAVRCIVVTDGERILGLGDQGTGGMGIPIGKLAIYTACGGIDPATTLPIMLDTGTNNPERLADPLYLGERHERARGAAYDDFIEAFVRAVNKRWPNVLLQWEDFHKNNATRLLEKYRDRLCTFNDDVQGTASIAAGALLAAVRQIGASLTEQRIAILGGGSAGIGIAELIKRTMMQEGLTEAEARRRFYVVGSRGLVTEQTTGLEPFQQAWAQDSAQLGAWTLDRPGPAMLLDVVRNVRPTVLVGVSGQSGAFPEAVIREMARHCERPIVFPLSNPTSCVEALPSDIVEWTEGRAIVATGSPFEPFDYRGTRHYFAQCNNSYIFPGVGLGVIAVGACRISDEMFIAASRAVAELSPAMHEPGGKLLPDLADMRQVSRHVALAVAHQARAEGAMPTMTDRQIAEAIDATQWQPVYQPYALA</sequence>
<dbReference type="InterPro" id="IPR012302">
    <property type="entry name" value="Malic_NAD-bd"/>
</dbReference>
<reference evidence="12 13" key="1">
    <citation type="submission" date="2019-03" db="EMBL/GenBank/DDBJ databases">
        <title>Genomic Encyclopedia of Type Strains, Phase III (KMG-III): the genomes of soil and plant-associated and newly described type strains.</title>
        <authorList>
            <person name="Whitman W."/>
        </authorList>
    </citation>
    <scope>NUCLEOTIDE SEQUENCE [LARGE SCALE GENOMIC DNA]</scope>
    <source>
        <strain evidence="12 13">CECT 8976</strain>
    </source>
</reference>
<evidence type="ECO:0000256" key="5">
    <source>
        <dbReference type="ARBA" id="ARBA00023027"/>
    </source>
</evidence>
<dbReference type="InterPro" id="IPR046346">
    <property type="entry name" value="Aminoacid_DH-like_N_sf"/>
</dbReference>
<dbReference type="GO" id="GO:0006108">
    <property type="term" value="P:malate metabolic process"/>
    <property type="evidence" value="ECO:0007669"/>
    <property type="project" value="TreeGrafter"/>
</dbReference>
<dbReference type="Proteomes" id="UP000295611">
    <property type="component" value="Unassembled WGS sequence"/>
</dbReference>
<dbReference type="InterPro" id="IPR037062">
    <property type="entry name" value="Malic_N_dom_sf"/>
</dbReference>
<organism evidence="12 13">
    <name type="scientific">Paludibacterium purpuratum</name>
    <dbReference type="NCBI Taxonomy" id="1144873"/>
    <lineage>
        <taxon>Bacteria</taxon>
        <taxon>Pseudomonadati</taxon>
        <taxon>Pseudomonadota</taxon>
        <taxon>Betaproteobacteria</taxon>
        <taxon>Neisseriales</taxon>
        <taxon>Chromobacteriaceae</taxon>
        <taxon>Paludibacterium</taxon>
    </lineage>
</organism>
<keyword evidence="4" id="KW-0560">Oxidoreductase</keyword>
<name>A0A4R7B6D8_9NEIS</name>
<feature type="binding site" evidence="8">
    <location>
        <position position="243"/>
    </location>
    <ligand>
        <name>a divalent metal cation</name>
        <dbReference type="ChEBI" id="CHEBI:60240"/>
    </ligand>
</feature>
<dbReference type="PANTHER" id="PTHR23406:SF34">
    <property type="entry name" value="NAD-DEPENDENT MALIC ENZYME, MITOCHONDRIAL"/>
    <property type="match status" value="1"/>
</dbReference>
<evidence type="ECO:0000256" key="3">
    <source>
        <dbReference type="ARBA" id="ARBA00022723"/>
    </source>
</evidence>
<dbReference type="PANTHER" id="PTHR23406">
    <property type="entry name" value="MALIC ENZYME-RELATED"/>
    <property type="match status" value="1"/>
</dbReference>
<evidence type="ECO:0000256" key="1">
    <source>
        <dbReference type="ARBA" id="ARBA00001936"/>
    </source>
</evidence>
<feature type="active site" description="Proton acceptor" evidence="6">
    <location>
        <position position="172"/>
    </location>
</feature>
<dbReference type="AlphaFoldDB" id="A0A4R7B6D8"/>
<dbReference type="GO" id="GO:0005829">
    <property type="term" value="C:cytosol"/>
    <property type="evidence" value="ECO:0007669"/>
    <property type="project" value="TreeGrafter"/>
</dbReference>
<protein>
    <submittedName>
        <fullName evidence="12">NAD-dependent malic enzyme</fullName>
    </submittedName>
</protein>
<keyword evidence="5" id="KW-0520">NAD</keyword>
<comment type="similarity">
    <text evidence="2 9">Belongs to the malic enzymes family.</text>
</comment>
<feature type="binding site" evidence="7">
    <location>
        <position position="154"/>
    </location>
    <ligand>
        <name>(S)-malate</name>
        <dbReference type="ChEBI" id="CHEBI:15589"/>
    </ligand>
</feature>
<keyword evidence="13" id="KW-1185">Reference proteome</keyword>
<dbReference type="GO" id="GO:0051287">
    <property type="term" value="F:NAD binding"/>
    <property type="evidence" value="ECO:0007669"/>
    <property type="project" value="InterPro"/>
</dbReference>
<feature type="binding site" evidence="7">
    <location>
        <position position="460"/>
    </location>
    <ligand>
        <name>(S)-malate</name>
        <dbReference type="ChEBI" id="CHEBI:15589"/>
    </ligand>
</feature>
<feature type="binding site" evidence="7">
    <location>
        <position position="416"/>
    </location>
    <ligand>
        <name>(S)-malate</name>
        <dbReference type="ChEBI" id="CHEBI:15589"/>
    </ligand>
</feature>
<dbReference type="Gene3D" id="3.40.50.720">
    <property type="entry name" value="NAD(P)-binding Rossmann-like Domain"/>
    <property type="match status" value="1"/>
</dbReference>
<comment type="caution">
    <text evidence="12">The sequence shown here is derived from an EMBL/GenBank/DDBJ whole genome shotgun (WGS) entry which is preliminary data.</text>
</comment>
<evidence type="ECO:0000259" key="11">
    <source>
        <dbReference type="SMART" id="SM01274"/>
    </source>
</evidence>
<comment type="cofactor">
    <cofactor evidence="1">
        <name>Mn(2+)</name>
        <dbReference type="ChEBI" id="CHEBI:29035"/>
    </cofactor>
</comment>
<feature type="binding site" evidence="8">
    <location>
        <position position="267"/>
    </location>
    <ligand>
        <name>a divalent metal cation</name>
        <dbReference type="ChEBI" id="CHEBI:60240"/>
    </ligand>
</feature>
<dbReference type="PROSITE" id="PS00331">
    <property type="entry name" value="MALIC_ENZYMES"/>
    <property type="match status" value="1"/>
</dbReference>
<accession>A0A4R7B6D8</accession>
<dbReference type="InterPro" id="IPR015884">
    <property type="entry name" value="Malic_enzyme_CS"/>
</dbReference>
<evidence type="ECO:0000259" key="10">
    <source>
        <dbReference type="SMART" id="SM00919"/>
    </source>
</evidence>
<feature type="domain" description="Malic enzyme N-terminal" evidence="11">
    <location>
        <begin position="78"/>
        <end position="258"/>
    </location>
</feature>
<evidence type="ECO:0000313" key="12">
    <source>
        <dbReference type="EMBL" id="TDR80221.1"/>
    </source>
</evidence>
<dbReference type="SUPFAM" id="SSF51735">
    <property type="entry name" value="NAD(P)-binding Rossmann-fold domains"/>
    <property type="match status" value="1"/>
</dbReference>
<dbReference type="NCBIfam" id="NF010052">
    <property type="entry name" value="PRK13529.1"/>
    <property type="match status" value="1"/>
</dbReference>
<evidence type="ECO:0000256" key="7">
    <source>
        <dbReference type="PIRSR" id="PIRSR000106-2"/>
    </source>
</evidence>
<dbReference type="OrthoDB" id="3314528at2"/>
<dbReference type="SUPFAM" id="SSF53223">
    <property type="entry name" value="Aminoacid dehydrogenase-like, N-terminal domain"/>
    <property type="match status" value="1"/>
</dbReference>
<comment type="cofactor">
    <cofactor evidence="8">
        <name>Mg(2+)</name>
        <dbReference type="ChEBI" id="CHEBI:18420"/>
    </cofactor>
    <cofactor evidence="8">
        <name>Mn(2+)</name>
        <dbReference type="ChEBI" id="CHEBI:29035"/>
    </cofactor>
    <text evidence="8">Divalent metal cations. Prefers magnesium or manganese.</text>
</comment>
<dbReference type="GO" id="GO:0016616">
    <property type="term" value="F:oxidoreductase activity, acting on the CH-OH group of donors, NAD or NADP as acceptor"/>
    <property type="evidence" value="ECO:0007669"/>
    <property type="project" value="InterPro"/>
</dbReference>
<dbReference type="PIRSF" id="PIRSF000106">
    <property type="entry name" value="ME"/>
    <property type="match status" value="1"/>
</dbReference>
<dbReference type="SMART" id="SM01274">
    <property type="entry name" value="malic"/>
    <property type="match status" value="1"/>
</dbReference>
<dbReference type="InterPro" id="IPR001891">
    <property type="entry name" value="Malic_OxRdtase"/>
</dbReference>
<dbReference type="SMART" id="SM00919">
    <property type="entry name" value="Malic_M"/>
    <property type="match status" value="1"/>
</dbReference>
<evidence type="ECO:0000256" key="9">
    <source>
        <dbReference type="RuleBase" id="RU003427"/>
    </source>
</evidence>
<proteinExistence type="inferred from homology"/>
<evidence type="ECO:0000256" key="4">
    <source>
        <dbReference type="ARBA" id="ARBA00023002"/>
    </source>
</evidence>
<evidence type="ECO:0000256" key="6">
    <source>
        <dbReference type="PIRSR" id="PIRSR000106-1"/>
    </source>
</evidence>
<dbReference type="EMBL" id="SNZP01000005">
    <property type="protein sequence ID" value="TDR80221.1"/>
    <property type="molecule type" value="Genomic_DNA"/>
</dbReference>
<gene>
    <name evidence="12" type="ORF">DFP86_10576</name>
</gene>
<dbReference type="PRINTS" id="PR00072">
    <property type="entry name" value="MALOXRDTASE"/>
</dbReference>
<keyword evidence="3 8" id="KW-0479">Metal-binding</keyword>
<evidence type="ECO:0000313" key="13">
    <source>
        <dbReference type="Proteomes" id="UP000295611"/>
    </source>
</evidence>
<dbReference type="RefSeq" id="WP_133679634.1">
    <property type="nucleotide sequence ID" value="NZ_SNZP01000005.1"/>
</dbReference>
<feature type="domain" description="Malic enzyme NAD-binding" evidence="10">
    <location>
        <begin position="268"/>
        <end position="529"/>
    </location>
</feature>
<dbReference type="Gene3D" id="3.40.50.10380">
    <property type="entry name" value="Malic enzyme, N-terminal domain"/>
    <property type="match status" value="1"/>
</dbReference>
<dbReference type="GO" id="GO:0004470">
    <property type="term" value="F:malic enzyme activity"/>
    <property type="evidence" value="ECO:0007669"/>
    <property type="project" value="InterPro"/>
</dbReference>
<dbReference type="InterPro" id="IPR012301">
    <property type="entry name" value="Malic_N_dom"/>
</dbReference>
<evidence type="ECO:0000256" key="2">
    <source>
        <dbReference type="ARBA" id="ARBA00008785"/>
    </source>
</evidence>
<dbReference type="Pfam" id="PF00390">
    <property type="entry name" value="malic"/>
    <property type="match status" value="1"/>
</dbReference>
<feature type="active site" description="Proton donor" evidence="6">
    <location>
        <position position="101"/>
    </location>
</feature>